<keyword evidence="6 7" id="KW-0472">Membrane</keyword>
<feature type="transmembrane region" description="Helical" evidence="7">
    <location>
        <begin position="62"/>
        <end position="84"/>
    </location>
</feature>
<dbReference type="InterPro" id="IPR003838">
    <property type="entry name" value="ABC3_permease_C"/>
</dbReference>
<evidence type="ECO:0000256" key="5">
    <source>
        <dbReference type="ARBA" id="ARBA00022989"/>
    </source>
</evidence>
<evidence type="ECO:0000256" key="1">
    <source>
        <dbReference type="ARBA" id="ARBA00004651"/>
    </source>
</evidence>
<feature type="domain" description="ABC3 transporter permease C-terminal" evidence="8">
    <location>
        <begin position="66"/>
        <end position="186"/>
    </location>
</feature>
<evidence type="ECO:0000256" key="4">
    <source>
        <dbReference type="ARBA" id="ARBA00022692"/>
    </source>
</evidence>
<feature type="domain" description="ABC3 transporter permease C-terminal" evidence="8">
    <location>
        <begin position="349"/>
        <end position="460"/>
    </location>
</feature>
<dbReference type="RefSeq" id="WP_166233409.1">
    <property type="nucleotide sequence ID" value="NZ_CP049865.1"/>
</dbReference>
<evidence type="ECO:0000256" key="2">
    <source>
        <dbReference type="ARBA" id="ARBA00005236"/>
    </source>
</evidence>
<feature type="transmembrane region" description="Helical" evidence="7">
    <location>
        <begin position="294"/>
        <end position="319"/>
    </location>
</feature>
<dbReference type="PANTHER" id="PTHR30489">
    <property type="entry name" value="LIPOPROTEIN-RELEASING SYSTEM TRANSMEMBRANE PROTEIN LOLE"/>
    <property type="match status" value="1"/>
</dbReference>
<feature type="transmembrane region" description="Helical" evidence="7">
    <location>
        <begin position="204"/>
        <end position="227"/>
    </location>
</feature>
<keyword evidence="4 7" id="KW-0812">Transmembrane</keyword>
<gene>
    <name evidence="9" type="ORF">G7070_08695</name>
</gene>
<keyword evidence="5 7" id="KW-1133">Transmembrane helix</keyword>
<dbReference type="GO" id="GO:0044874">
    <property type="term" value="P:lipoprotein localization to outer membrane"/>
    <property type="evidence" value="ECO:0007669"/>
    <property type="project" value="TreeGrafter"/>
</dbReference>
<dbReference type="InterPro" id="IPR051447">
    <property type="entry name" value="Lipoprotein-release_system"/>
</dbReference>
<evidence type="ECO:0000256" key="3">
    <source>
        <dbReference type="ARBA" id="ARBA00022475"/>
    </source>
</evidence>
<feature type="transmembrane region" description="Helical" evidence="7">
    <location>
        <begin position="157"/>
        <end position="176"/>
    </location>
</feature>
<feature type="transmembrane region" description="Helical" evidence="7">
    <location>
        <begin position="393"/>
        <end position="417"/>
    </location>
</feature>
<dbReference type="Proteomes" id="UP000501058">
    <property type="component" value="Chromosome"/>
</dbReference>
<evidence type="ECO:0000313" key="10">
    <source>
        <dbReference type="Proteomes" id="UP000501058"/>
    </source>
</evidence>
<dbReference type="KEGG" id="prv:G7070_08695"/>
<feature type="transmembrane region" description="Helical" evidence="7">
    <location>
        <begin position="112"/>
        <end position="137"/>
    </location>
</feature>
<sequence length="472" mass="48715">MRTLYLAELRDSWTAWLGVCLAFVVTNLSFANSALVQASGWAAVRKGELDLMASGEFTLVPISNYVFSGLVGLTVIATSASMVVDARRGSLARLALAGATPAQVVRTVMLQLLAVSLAAAVIADLIAVATLQPWLAFLTTGLDSGEVIKQPAPVYDFGAVLLANAGVVLVALLGGYGQARRAAAVPPVEALRQAAAPPPPRMRVLSWVMLVVCAGVLALLFAAIIPIASVRDSETVSTLLQMSLVALVLFVVMVAILSPILISPLARGWTALIPTRAAVWQLARKNIYVRGPRFARSVIPIIFTIGLMLGLLALGPTIYATSAASGLDGGPITLDKAGIGAFLSLLGPALAIALAGGVGNLFMMSKQRDAELALLGITGATPDQRRVLPLLEAVILVVTAAIPAVAALGVMLGYLGLSFTATGMVPAFAVPAIAWAVSIGGTGLIMMAATVLPTLGALRLPEPRVIARLAAE</sequence>
<dbReference type="EMBL" id="CP049865">
    <property type="protein sequence ID" value="QIK72333.1"/>
    <property type="molecule type" value="Genomic_DNA"/>
</dbReference>
<keyword evidence="10" id="KW-1185">Reference proteome</keyword>
<dbReference type="GO" id="GO:0098797">
    <property type="term" value="C:plasma membrane protein complex"/>
    <property type="evidence" value="ECO:0007669"/>
    <property type="project" value="TreeGrafter"/>
</dbReference>
<comment type="subcellular location">
    <subcellularLocation>
        <location evidence="1">Cell membrane</location>
        <topology evidence="1">Multi-pass membrane protein</topology>
    </subcellularLocation>
</comment>
<feature type="transmembrane region" description="Helical" evidence="7">
    <location>
        <begin position="239"/>
        <end position="262"/>
    </location>
</feature>
<accession>A0A6G7Y6C3</accession>
<proteinExistence type="inferred from homology"/>
<dbReference type="Pfam" id="PF02687">
    <property type="entry name" value="FtsX"/>
    <property type="match status" value="2"/>
</dbReference>
<feature type="transmembrane region" description="Helical" evidence="7">
    <location>
        <begin position="432"/>
        <end position="458"/>
    </location>
</feature>
<evidence type="ECO:0000259" key="8">
    <source>
        <dbReference type="Pfam" id="PF02687"/>
    </source>
</evidence>
<protein>
    <recommendedName>
        <fullName evidence="8">ABC3 transporter permease C-terminal domain-containing protein</fullName>
    </recommendedName>
</protein>
<dbReference type="PANTHER" id="PTHR30489:SF0">
    <property type="entry name" value="LIPOPROTEIN-RELEASING SYSTEM TRANSMEMBRANE PROTEIN LOLE"/>
    <property type="match status" value="1"/>
</dbReference>
<evidence type="ECO:0000313" key="9">
    <source>
        <dbReference type="EMBL" id="QIK72333.1"/>
    </source>
</evidence>
<evidence type="ECO:0000256" key="7">
    <source>
        <dbReference type="SAM" id="Phobius"/>
    </source>
</evidence>
<keyword evidence="3" id="KW-1003">Cell membrane</keyword>
<reference evidence="9 10" key="1">
    <citation type="submission" date="2020-03" db="EMBL/GenBank/DDBJ databases">
        <title>Propioniciclava sp. nov., isolated from Hydrophilus acuminatus.</title>
        <authorList>
            <person name="Hyun D.-W."/>
            <person name="Bae J.-W."/>
        </authorList>
    </citation>
    <scope>NUCLEOTIDE SEQUENCE [LARGE SCALE GENOMIC DNA]</scope>
    <source>
        <strain evidence="9 10">HDW11</strain>
    </source>
</reference>
<comment type="similarity">
    <text evidence="2">Belongs to the ABC-4 integral membrane protein family. LolC/E subfamily.</text>
</comment>
<dbReference type="AlphaFoldDB" id="A0A6G7Y6C3"/>
<organism evidence="9 10">
    <name type="scientific">Propioniciclava coleopterorum</name>
    <dbReference type="NCBI Taxonomy" id="2714937"/>
    <lineage>
        <taxon>Bacteria</taxon>
        <taxon>Bacillati</taxon>
        <taxon>Actinomycetota</taxon>
        <taxon>Actinomycetes</taxon>
        <taxon>Propionibacteriales</taxon>
        <taxon>Propionibacteriaceae</taxon>
        <taxon>Propioniciclava</taxon>
    </lineage>
</organism>
<name>A0A6G7Y6C3_9ACTN</name>
<feature type="transmembrane region" description="Helical" evidence="7">
    <location>
        <begin position="339"/>
        <end position="362"/>
    </location>
</feature>
<evidence type="ECO:0000256" key="6">
    <source>
        <dbReference type="ARBA" id="ARBA00023136"/>
    </source>
</evidence>